<feature type="domain" description="POTRA" evidence="10">
    <location>
        <begin position="93"/>
        <end position="173"/>
    </location>
</feature>
<comment type="similarity">
    <text evidence="8">Belongs to the BamA family.</text>
</comment>
<evidence type="ECO:0000313" key="11">
    <source>
        <dbReference type="EMBL" id="MBW8190887.1"/>
    </source>
</evidence>
<keyword evidence="3 8" id="KW-0812">Transmembrane</keyword>
<dbReference type="InterPro" id="IPR034746">
    <property type="entry name" value="POTRA"/>
</dbReference>
<keyword evidence="5 8" id="KW-0677">Repeat</keyword>
<dbReference type="InterPro" id="IPR000184">
    <property type="entry name" value="Bac_surfAg_D15"/>
</dbReference>
<evidence type="ECO:0000313" key="12">
    <source>
        <dbReference type="Proteomes" id="UP001166251"/>
    </source>
</evidence>
<evidence type="ECO:0000256" key="8">
    <source>
        <dbReference type="HAMAP-Rule" id="MF_01430"/>
    </source>
</evidence>
<evidence type="ECO:0000259" key="10">
    <source>
        <dbReference type="PROSITE" id="PS51779"/>
    </source>
</evidence>
<evidence type="ECO:0000256" key="4">
    <source>
        <dbReference type="ARBA" id="ARBA00022729"/>
    </source>
</evidence>
<evidence type="ECO:0000256" key="2">
    <source>
        <dbReference type="ARBA" id="ARBA00022452"/>
    </source>
</evidence>
<protein>
    <recommendedName>
        <fullName evidence="8 9">Outer membrane protein assembly factor BamA</fullName>
    </recommendedName>
</protein>
<comment type="function">
    <text evidence="8">Part of the outer membrane protein assembly complex, which is involved in assembly and insertion of beta-barrel proteins into the outer membrane.</text>
</comment>
<dbReference type="InterPro" id="IPR023707">
    <property type="entry name" value="OM_assembly_BamA"/>
</dbReference>
<comment type="caution">
    <text evidence="11">The sequence shown here is derived from an EMBL/GenBank/DDBJ whole genome shotgun (WGS) entry which is preliminary data.</text>
</comment>
<keyword evidence="4 8" id="KW-0732">Signal</keyword>
<keyword evidence="2 8" id="KW-1134">Transmembrane beta strand</keyword>
<reference evidence="11" key="1">
    <citation type="submission" date="2021-07" db="EMBL/GenBank/DDBJ databases">
        <title>Neiella marina sp. nov., isolated from the intestinal content of sea cucumber Apostichopus japonicus.</title>
        <authorList>
            <person name="Bai X."/>
        </authorList>
    </citation>
    <scope>NUCLEOTIDE SEQUENCE</scope>
    <source>
        <strain evidence="11">126</strain>
    </source>
</reference>
<evidence type="ECO:0000256" key="1">
    <source>
        <dbReference type="ARBA" id="ARBA00004370"/>
    </source>
</evidence>
<feature type="chain" id="PRO_5044924570" description="Outer membrane protein assembly factor BamA" evidence="8">
    <location>
        <begin position="22"/>
        <end position="824"/>
    </location>
</feature>
<comment type="subunit">
    <text evidence="8">Part of the Bam complex.</text>
</comment>
<feature type="domain" description="POTRA" evidence="10">
    <location>
        <begin position="267"/>
        <end position="343"/>
    </location>
</feature>
<dbReference type="NCBIfam" id="TIGR03303">
    <property type="entry name" value="OM_YaeT"/>
    <property type="match status" value="1"/>
</dbReference>
<comment type="subcellular location">
    <subcellularLocation>
        <location evidence="8">Cell outer membrane</location>
    </subcellularLocation>
    <subcellularLocation>
        <location evidence="1">Membrane</location>
    </subcellularLocation>
</comment>
<dbReference type="PROSITE" id="PS51779">
    <property type="entry name" value="POTRA"/>
    <property type="match status" value="4"/>
</dbReference>
<evidence type="ECO:0000256" key="7">
    <source>
        <dbReference type="ARBA" id="ARBA00023237"/>
    </source>
</evidence>
<name>A0ABS7EEX2_9GAMM</name>
<keyword evidence="7 8" id="KW-0998">Cell outer membrane</keyword>
<feature type="signal peptide" evidence="8">
    <location>
        <begin position="1"/>
        <end position="21"/>
    </location>
</feature>
<dbReference type="EMBL" id="JAHZSS010000007">
    <property type="protein sequence ID" value="MBW8190887.1"/>
    <property type="molecule type" value="Genomic_DNA"/>
</dbReference>
<gene>
    <name evidence="8 11" type="primary">bamA</name>
    <name evidence="11" type="ORF">K0504_07550</name>
</gene>
<evidence type="ECO:0000256" key="5">
    <source>
        <dbReference type="ARBA" id="ARBA00022737"/>
    </source>
</evidence>
<feature type="domain" description="POTRA" evidence="10">
    <location>
        <begin position="176"/>
        <end position="264"/>
    </location>
</feature>
<dbReference type="RefSeq" id="WP_220103574.1">
    <property type="nucleotide sequence ID" value="NZ_JAHZSS010000007.1"/>
</dbReference>
<keyword evidence="6 8" id="KW-0472">Membrane</keyword>
<dbReference type="Pfam" id="PF07244">
    <property type="entry name" value="POTRA"/>
    <property type="match status" value="4"/>
</dbReference>
<feature type="domain" description="POTRA" evidence="10">
    <location>
        <begin position="348"/>
        <end position="422"/>
    </location>
</feature>
<dbReference type="Gene3D" id="2.40.160.50">
    <property type="entry name" value="membrane protein fhac: a member of the omp85/tpsb transporter family"/>
    <property type="match status" value="1"/>
</dbReference>
<dbReference type="InterPro" id="IPR039910">
    <property type="entry name" value="D15-like"/>
</dbReference>
<evidence type="ECO:0000256" key="9">
    <source>
        <dbReference type="NCBIfam" id="TIGR03303"/>
    </source>
</evidence>
<accession>A0ABS7EEX2</accession>
<dbReference type="InterPro" id="IPR010827">
    <property type="entry name" value="BamA/TamA_POTRA"/>
</dbReference>
<dbReference type="PANTHER" id="PTHR12815:SF23">
    <property type="entry name" value="OUTER MEMBRANE PROTEIN ASSEMBLY FACTOR BAMA"/>
    <property type="match status" value="1"/>
</dbReference>
<evidence type="ECO:0000256" key="3">
    <source>
        <dbReference type="ARBA" id="ARBA00022692"/>
    </source>
</evidence>
<dbReference type="PIRSF" id="PIRSF006076">
    <property type="entry name" value="OM_assembly_OMP85"/>
    <property type="match status" value="1"/>
</dbReference>
<proteinExistence type="inferred from homology"/>
<keyword evidence="12" id="KW-1185">Reference proteome</keyword>
<dbReference type="Pfam" id="PF01103">
    <property type="entry name" value="Omp85"/>
    <property type="match status" value="1"/>
</dbReference>
<dbReference type="PANTHER" id="PTHR12815">
    <property type="entry name" value="SORTING AND ASSEMBLY MACHINERY SAMM50 PROTEIN FAMILY MEMBER"/>
    <property type="match status" value="1"/>
</dbReference>
<organism evidence="11 12">
    <name type="scientific">Neiella holothuriorum</name>
    <dbReference type="NCBI Taxonomy" id="2870530"/>
    <lineage>
        <taxon>Bacteria</taxon>
        <taxon>Pseudomonadati</taxon>
        <taxon>Pseudomonadota</taxon>
        <taxon>Gammaproteobacteria</taxon>
        <taxon>Alteromonadales</taxon>
        <taxon>Echinimonadaceae</taxon>
        <taxon>Neiella</taxon>
    </lineage>
</organism>
<sequence length="824" mass="91877" precursor="true">MAIRSAFIASLALLASASLQAQDAFVVEDIRIEGLQRVALGAALLSVPIQVGDTVDAETAAIILQSLNASNHFEDIRVYQDETILLIKVREKPTISSIEFSGNKDIKDEQLQESLDSSKIQVGESLERSVIADVEKGLADFYYSIGKYTAKVQAIVTPLPRNRVNIQFVFTEGDAAQIDQINIVGNTIYPDQELLETLELRDTLPWWDIMGNRRYQKQTLEGDLETLTSYYRDRGYIRFQVESTQVAMTPSKDSIYISINVKEGEPYHVNDVKMSGDLMGKKEVLLALFTQRSGDLYNAAEVTFSEERISKYLGRFGYAYPEVTTYPEIDDETNEVTLNVSVNPGKRVYVRRINYAGNTITKDEVLRREMRQLEGAWLSNSAVELSENRLNRLGFFETVESETIRLPAQDDMVDLEITVKEQPSGSFTAGVGYGTDSGLSLQAGVQQNNFLGTGNKIGAQINTNRYNRRADFSYTDPYFTKDGVSFGGRIFYSEFDAGSANLINYDNTTYGTSASLGFPLDEYNRVNFGIGYNYNELSNLDDYDQIREFYLIYGDETNPDGPLDFQTFDLTAGWSRITLNRGTFPTSGSSNSANALITTPNSDLNYFTLSYNYRQYWPLDRRHDWVLSTSASLGYGNGYGSEGRHDHIMPFFKNYRAGGSSSLRGFESRGVGPRGVRRITQTGIDPSPGPGGGTSIALPPEYDVLEVSSGSIGGNAMVTGTAELIVPTPFLDEAYKNSVRTSLFVDVGNLWDTEFDYDSYKDLSRTQLAQLYDYSDPTKFRASVGLTVQWLSPMGPMIFSFAKPMSDEVGDKTETFSFNVGQTF</sequence>
<evidence type="ECO:0000256" key="6">
    <source>
        <dbReference type="ARBA" id="ARBA00023136"/>
    </source>
</evidence>
<dbReference type="Gene3D" id="3.10.20.310">
    <property type="entry name" value="membrane protein fhac"/>
    <property type="match status" value="5"/>
</dbReference>
<dbReference type="Proteomes" id="UP001166251">
    <property type="component" value="Unassembled WGS sequence"/>
</dbReference>
<dbReference type="HAMAP" id="MF_01430">
    <property type="entry name" value="OM_assembly_BamA"/>
    <property type="match status" value="1"/>
</dbReference>